<protein>
    <submittedName>
        <fullName evidence="2">Uncharacterized protein</fullName>
    </submittedName>
</protein>
<dbReference type="EMBL" id="JAXCGZ010012026">
    <property type="protein sequence ID" value="KAK7073845.1"/>
    <property type="molecule type" value="Genomic_DNA"/>
</dbReference>
<evidence type="ECO:0000256" key="1">
    <source>
        <dbReference type="SAM" id="SignalP"/>
    </source>
</evidence>
<gene>
    <name evidence="2" type="ORF">SK128_006136</name>
</gene>
<keyword evidence="1" id="KW-0732">Signal</keyword>
<evidence type="ECO:0000313" key="3">
    <source>
        <dbReference type="Proteomes" id="UP001381693"/>
    </source>
</evidence>
<dbReference type="Proteomes" id="UP001381693">
    <property type="component" value="Unassembled WGS sequence"/>
</dbReference>
<reference evidence="2 3" key="1">
    <citation type="submission" date="2023-11" db="EMBL/GenBank/DDBJ databases">
        <title>Halocaridina rubra genome assembly.</title>
        <authorList>
            <person name="Smith C."/>
        </authorList>
    </citation>
    <scope>NUCLEOTIDE SEQUENCE [LARGE SCALE GENOMIC DNA]</scope>
    <source>
        <strain evidence="2">EP-1</strain>
        <tissue evidence="2">Whole</tissue>
    </source>
</reference>
<feature type="signal peptide" evidence="1">
    <location>
        <begin position="1"/>
        <end position="20"/>
    </location>
</feature>
<name>A0AAN8WWW7_HALRR</name>
<feature type="chain" id="PRO_5043028844" evidence="1">
    <location>
        <begin position="21"/>
        <end position="73"/>
    </location>
</feature>
<keyword evidence="3" id="KW-1185">Reference proteome</keyword>
<dbReference type="AlphaFoldDB" id="A0AAN8WWW7"/>
<accession>A0AAN8WWW7</accession>
<sequence>KKRLLLALLWRLIFIDISYRNDVVLALRDQKYPLLYHDIYRFKTLFSTPQLRVLSVACIEQECLSTFIDAAKA</sequence>
<evidence type="ECO:0000313" key="2">
    <source>
        <dbReference type="EMBL" id="KAK7073845.1"/>
    </source>
</evidence>
<proteinExistence type="predicted"/>
<feature type="non-terminal residue" evidence="2">
    <location>
        <position position="1"/>
    </location>
</feature>
<organism evidence="2 3">
    <name type="scientific">Halocaridina rubra</name>
    <name type="common">Hawaiian red shrimp</name>
    <dbReference type="NCBI Taxonomy" id="373956"/>
    <lineage>
        <taxon>Eukaryota</taxon>
        <taxon>Metazoa</taxon>
        <taxon>Ecdysozoa</taxon>
        <taxon>Arthropoda</taxon>
        <taxon>Crustacea</taxon>
        <taxon>Multicrustacea</taxon>
        <taxon>Malacostraca</taxon>
        <taxon>Eumalacostraca</taxon>
        <taxon>Eucarida</taxon>
        <taxon>Decapoda</taxon>
        <taxon>Pleocyemata</taxon>
        <taxon>Caridea</taxon>
        <taxon>Atyoidea</taxon>
        <taxon>Atyidae</taxon>
        <taxon>Halocaridina</taxon>
    </lineage>
</organism>
<comment type="caution">
    <text evidence="2">The sequence shown here is derived from an EMBL/GenBank/DDBJ whole genome shotgun (WGS) entry which is preliminary data.</text>
</comment>